<feature type="region of interest" description="Disordered" evidence="1">
    <location>
        <begin position="85"/>
        <end position="132"/>
    </location>
</feature>
<protein>
    <submittedName>
        <fullName evidence="3">Uncharacterized protein</fullName>
    </submittedName>
</protein>
<evidence type="ECO:0000256" key="1">
    <source>
        <dbReference type="SAM" id="MobiDB-lite"/>
    </source>
</evidence>
<keyword evidence="2" id="KW-1133">Transmembrane helix</keyword>
<keyword evidence="2" id="KW-0472">Membrane</keyword>
<name>A0A2T0VH63_9MICO</name>
<dbReference type="Proteomes" id="UP000237983">
    <property type="component" value="Unassembled WGS sequence"/>
</dbReference>
<dbReference type="RefSeq" id="WP_106210427.1">
    <property type="nucleotide sequence ID" value="NZ_PVTL01000002.1"/>
</dbReference>
<dbReference type="AlphaFoldDB" id="A0A2T0VH63"/>
<feature type="compositionally biased region" description="Low complexity" evidence="1">
    <location>
        <begin position="90"/>
        <end position="121"/>
    </location>
</feature>
<gene>
    <name evidence="3" type="ORF">B0I08_102230</name>
</gene>
<organism evidence="3 4">
    <name type="scientific">Glaciihabitans tibetensis</name>
    <dbReference type="NCBI Taxonomy" id="1266600"/>
    <lineage>
        <taxon>Bacteria</taxon>
        <taxon>Bacillati</taxon>
        <taxon>Actinomycetota</taxon>
        <taxon>Actinomycetes</taxon>
        <taxon>Micrococcales</taxon>
        <taxon>Microbacteriaceae</taxon>
        <taxon>Glaciihabitans</taxon>
    </lineage>
</organism>
<proteinExistence type="predicted"/>
<dbReference type="InterPro" id="IPR013783">
    <property type="entry name" value="Ig-like_fold"/>
</dbReference>
<evidence type="ECO:0000256" key="2">
    <source>
        <dbReference type="SAM" id="Phobius"/>
    </source>
</evidence>
<evidence type="ECO:0000313" key="4">
    <source>
        <dbReference type="Proteomes" id="UP000237983"/>
    </source>
</evidence>
<dbReference type="OrthoDB" id="5007417at2"/>
<sequence>MSTDPNLPDRDFPNASLPDLFREADSRATSVLDAQHIIRLSKRRRLPGRIAVGSVVSLAVIGVGVAGVNGLNALSPGTTAISGSAESFESADAPAADSPTSDSDSGSGAAGSPDTDASAGSEVPSAGGFGEQTILGAPANKLNLCGGTVAEVAPSESGLELSVEFPDASVGSASVSGTATLTNTGDDPVSGYASPTPAITLSQDGVVIWHSNGPTIMSIADINLAPGESMVFAASFTPSVCAVEDDLGESFRETLPVASAGQYQVSAALDVSGDLGTELVTGPASTVTLR</sequence>
<accession>A0A2T0VH63</accession>
<dbReference type="EMBL" id="PVTL01000002">
    <property type="protein sequence ID" value="PRY69554.1"/>
    <property type="molecule type" value="Genomic_DNA"/>
</dbReference>
<dbReference type="GO" id="GO:0005975">
    <property type="term" value="P:carbohydrate metabolic process"/>
    <property type="evidence" value="ECO:0007669"/>
    <property type="project" value="UniProtKB-ARBA"/>
</dbReference>
<reference evidence="3 4" key="1">
    <citation type="submission" date="2018-03" db="EMBL/GenBank/DDBJ databases">
        <title>Genomic Encyclopedia of Type Strains, Phase III (KMG-III): the genomes of soil and plant-associated and newly described type strains.</title>
        <authorList>
            <person name="Whitman W."/>
        </authorList>
    </citation>
    <scope>NUCLEOTIDE SEQUENCE [LARGE SCALE GENOMIC DNA]</scope>
    <source>
        <strain evidence="3 4">CGMCC 1.12484</strain>
    </source>
</reference>
<comment type="caution">
    <text evidence="3">The sequence shown here is derived from an EMBL/GenBank/DDBJ whole genome shotgun (WGS) entry which is preliminary data.</text>
</comment>
<feature type="transmembrane region" description="Helical" evidence="2">
    <location>
        <begin position="50"/>
        <end position="71"/>
    </location>
</feature>
<keyword evidence="2" id="KW-0812">Transmembrane</keyword>
<evidence type="ECO:0000313" key="3">
    <source>
        <dbReference type="EMBL" id="PRY69554.1"/>
    </source>
</evidence>
<keyword evidence="4" id="KW-1185">Reference proteome</keyword>
<dbReference type="Gene3D" id="2.60.40.10">
    <property type="entry name" value="Immunoglobulins"/>
    <property type="match status" value="1"/>
</dbReference>